<name>A0ABP6LHE7_9ACTN</name>
<dbReference type="EMBL" id="BAAAVS010000024">
    <property type="protein sequence ID" value="GAA3039376.1"/>
    <property type="molecule type" value="Genomic_DNA"/>
</dbReference>
<dbReference type="Proteomes" id="UP001501035">
    <property type="component" value="Unassembled WGS sequence"/>
</dbReference>
<feature type="domain" description="WCX" evidence="2">
    <location>
        <begin position="261"/>
        <end position="335"/>
    </location>
</feature>
<dbReference type="PANTHER" id="PTHR34580">
    <property type="match status" value="1"/>
</dbReference>
<evidence type="ECO:0000259" key="2">
    <source>
        <dbReference type="Pfam" id="PF25583"/>
    </source>
</evidence>
<dbReference type="Pfam" id="PF13280">
    <property type="entry name" value="WYL"/>
    <property type="match status" value="1"/>
</dbReference>
<dbReference type="Pfam" id="PF25583">
    <property type="entry name" value="WCX"/>
    <property type="match status" value="1"/>
</dbReference>
<evidence type="ECO:0000313" key="4">
    <source>
        <dbReference type="Proteomes" id="UP001501035"/>
    </source>
</evidence>
<dbReference type="InterPro" id="IPR057727">
    <property type="entry name" value="WCX_dom"/>
</dbReference>
<proteinExistence type="predicted"/>
<dbReference type="PANTHER" id="PTHR34580:SF3">
    <property type="entry name" value="PROTEIN PAFB"/>
    <property type="match status" value="1"/>
</dbReference>
<protein>
    <submittedName>
        <fullName evidence="3">YafY family protein</fullName>
    </submittedName>
</protein>
<dbReference type="InterPro" id="IPR026881">
    <property type="entry name" value="WYL_dom"/>
</dbReference>
<gene>
    <name evidence="3" type="ORF">GCM10010528_19940</name>
</gene>
<feature type="domain" description="WYL" evidence="1">
    <location>
        <begin position="160"/>
        <end position="225"/>
    </location>
</feature>
<sequence length="338" mass="36679">MSPTLKPVGKRDKVERQLNLVICLLSTRQFVSAEYIRRNVGGYYESDSSDDAFYRMFERDKADLRDLGIPLITGPTSGYGDSEDGYRIDRERYELPDIHLAPDESAAVALATALWDSAEVATIAQSAALKLRAAGIDVSADQEWEVGPPSAGRGAGDERVLRTLLEASEARRVVEFSYRRPGVAPVARRLEPWGVVTHRGRWYVVGNDLDRHEQRTFRLSRIAGAAPVGKPGAFVSEADAGALRALVAESVDRAFHEAGAQARIWVAADRAVGLRRLASSATPMVVDGEAGDVLTVHYDFAAVMVRTVLGAGPDAVVLEPPNLRTAVIAALDTMAVQR</sequence>
<dbReference type="PROSITE" id="PS52050">
    <property type="entry name" value="WYL"/>
    <property type="match status" value="1"/>
</dbReference>
<keyword evidence="4" id="KW-1185">Reference proteome</keyword>
<organism evidence="3 4">
    <name type="scientific">Gordonia defluvii</name>
    <dbReference type="NCBI Taxonomy" id="283718"/>
    <lineage>
        <taxon>Bacteria</taxon>
        <taxon>Bacillati</taxon>
        <taxon>Actinomycetota</taxon>
        <taxon>Actinomycetes</taxon>
        <taxon>Mycobacteriales</taxon>
        <taxon>Gordoniaceae</taxon>
        <taxon>Gordonia</taxon>
    </lineage>
</organism>
<evidence type="ECO:0000259" key="1">
    <source>
        <dbReference type="Pfam" id="PF13280"/>
    </source>
</evidence>
<evidence type="ECO:0000313" key="3">
    <source>
        <dbReference type="EMBL" id="GAA3039376.1"/>
    </source>
</evidence>
<comment type="caution">
    <text evidence="3">The sequence shown here is derived from an EMBL/GenBank/DDBJ whole genome shotgun (WGS) entry which is preliminary data.</text>
</comment>
<reference evidence="4" key="1">
    <citation type="journal article" date="2019" name="Int. J. Syst. Evol. Microbiol.">
        <title>The Global Catalogue of Microorganisms (GCM) 10K type strain sequencing project: providing services to taxonomists for standard genome sequencing and annotation.</title>
        <authorList>
            <consortium name="The Broad Institute Genomics Platform"/>
            <consortium name="The Broad Institute Genome Sequencing Center for Infectious Disease"/>
            <person name="Wu L."/>
            <person name="Ma J."/>
        </authorList>
    </citation>
    <scope>NUCLEOTIDE SEQUENCE [LARGE SCALE GENOMIC DNA]</scope>
    <source>
        <strain evidence="4">JCM 14234</strain>
    </source>
</reference>
<dbReference type="InterPro" id="IPR051534">
    <property type="entry name" value="CBASS_pafABC_assoc_protein"/>
</dbReference>
<accession>A0ABP6LHE7</accession>